<evidence type="ECO:0000256" key="4">
    <source>
        <dbReference type="ARBA" id="ARBA00022692"/>
    </source>
</evidence>
<comment type="subcellular location">
    <subcellularLocation>
        <location evidence="1">Cell inner membrane</location>
        <topology evidence="1">Single-pass type II membrane protein</topology>
        <orientation evidence="1">Periplasmic side</orientation>
    </subcellularLocation>
</comment>
<feature type="transmembrane region" description="Helical" evidence="12">
    <location>
        <begin position="12"/>
        <end position="34"/>
    </location>
</feature>
<evidence type="ECO:0000256" key="7">
    <source>
        <dbReference type="ARBA" id="ARBA00023186"/>
    </source>
</evidence>
<keyword evidence="3" id="KW-0997">Cell inner membrane</keyword>
<evidence type="ECO:0000256" key="11">
    <source>
        <dbReference type="PROSITE-ProRule" id="PRU00278"/>
    </source>
</evidence>
<dbReference type="SUPFAM" id="SSF54534">
    <property type="entry name" value="FKBP-like"/>
    <property type="match status" value="1"/>
</dbReference>
<dbReference type="AlphaFoldDB" id="A0A2C8F8R1"/>
<dbReference type="GO" id="GO:0003755">
    <property type="term" value="F:peptidyl-prolyl cis-trans isomerase activity"/>
    <property type="evidence" value="ECO:0007669"/>
    <property type="project" value="UniProtKB-KW"/>
</dbReference>
<comment type="similarity">
    <text evidence="8">Belongs to the PpiD chaperone family.</text>
</comment>
<dbReference type="PANTHER" id="PTHR47529">
    <property type="entry name" value="PEPTIDYL-PROLYL CIS-TRANS ISOMERASE D"/>
    <property type="match status" value="1"/>
</dbReference>
<evidence type="ECO:0000256" key="8">
    <source>
        <dbReference type="ARBA" id="ARBA00038408"/>
    </source>
</evidence>
<evidence type="ECO:0000256" key="2">
    <source>
        <dbReference type="ARBA" id="ARBA00022475"/>
    </source>
</evidence>
<evidence type="ECO:0000256" key="6">
    <source>
        <dbReference type="ARBA" id="ARBA00023136"/>
    </source>
</evidence>
<evidence type="ECO:0000256" key="10">
    <source>
        <dbReference type="ARBA" id="ARBA00042775"/>
    </source>
</evidence>
<evidence type="ECO:0000259" key="13">
    <source>
        <dbReference type="PROSITE" id="PS50198"/>
    </source>
</evidence>
<dbReference type="PANTHER" id="PTHR47529:SF1">
    <property type="entry name" value="PERIPLASMIC CHAPERONE PPID"/>
    <property type="match status" value="1"/>
</dbReference>
<dbReference type="Pfam" id="PF00639">
    <property type="entry name" value="Rotamase"/>
    <property type="match status" value="1"/>
</dbReference>
<evidence type="ECO:0000256" key="5">
    <source>
        <dbReference type="ARBA" id="ARBA00022989"/>
    </source>
</evidence>
<dbReference type="InterPro" id="IPR023058">
    <property type="entry name" value="PPIase_PpiC_CS"/>
</dbReference>
<dbReference type="OrthoDB" id="9812372at2"/>
<evidence type="ECO:0000313" key="15">
    <source>
        <dbReference type="Proteomes" id="UP000219215"/>
    </source>
</evidence>
<dbReference type="RefSeq" id="WP_097011578.1">
    <property type="nucleotide sequence ID" value="NZ_LT907975.1"/>
</dbReference>
<feature type="domain" description="PpiC" evidence="13">
    <location>
        <begin position="265"/>
        <end position="366"/>
    </location>
</feature>
<reference evidence="15" key="1">
    <citation type="submission" date="2017-09" db="EMBL/GenBank/DDBJ databases">
        <authorList>
            <person name="Regsiter A."/>
            <person name="William W."/>
        </authorList>
    </citation>
    <scope>NUCLEOTIDE SEQUENCE [LARGE SCALE GENOMIC DNA]</scope>
    <source>
        <strain evidence="15">500-1</strain>
    </source>
</reference>
<name>A0A2C8F8R1_9BACT</name>
<keyword evidence="4 12" id="KW-0812">Transmembrane</keyword>
<keyword evidence="15" id="KW-1185">Reference proteome</keyword>
<keyword evidence="7" id="KW-0143">Chaperone</keyword>
<proteinExistence type="inferred from homology"/>
<dbReference type="Gene3D" id="1.10.4030.10">
    <property type="entry name" value="Porin chaperone SurA, peptide-binding domain"/>
    <property type="match status" value="1"/>
</dbReference>
<dbReference type="InterPro" id="IPR052029">
    <property type="entry name" value="PpiD_chaperone"/>
</dbReference>
<dbReference type="PROSITE" id="PS01096">
    <property type="entry name" value="PPIC_PPIASE_1"/>
    <property type="match status" value="1"/>
</dbReference>
<dbReference type="Pfam" id="PF13624">
    <property type="entry name" value="SurA_N_3"/>
    <property type="match status" value="1"/>
</dbReference>
<accession>A0A2C8F8R1</accession>
<evidence type="ECO:0000313" key="14">
    <source>
        <dbReference type="EMBL" id="SOB58539.1"/>
    </source>
</evidence>
<sequence length="630" mass="70368">MLDIMRENASGWIVKILFAIIIIVFVFAFGMSGLDTSNDPVLATVNDRIITRAEFEDAFQRAAEGLRKANPNVTSAQLQDPQFKQLVLNELINSRLLLEEAERLGISASDEEVFAAITRQSIFWNAEDKFDRNIYQAALRSIRMTPAQFEANFRNEYIAGKVKDMVRSTGNATEEQTRELYNWVGEEVTIDYIETSPRQFVDAIDVTDEEIRQFYTENESRFMVPEQASIRYLTFTPKALATYQEVTDEEIKAYYDANADNLVQREEVNARHILVMTKDSDTESVQKEARNKIDRIYKKAKAGEDFAELAKTYSEGPSASNGGALGWFGRGAMVPEFEEAAFATPKGEVSEPIKTQFGWHIIYVDDRKDPESKSLEYVKDQIAQAIAEEKAAEVISDMLDQSMDRLVSGMDLEAIADELGLLAVTSRPMPESSLPQAFGMTPEAAQVIMAIPAGEAHQTPLAIDGGYMLLEKVEDIPAAPMELDQVKQVIINAITTEKATEKAKAAADEILAKLSSPEGAKELADRIKTSEQFSRQGVVPGLGRNVKLAKAVFDSDGTTWLSESYVMPSGSIIVAKLHERIAAPEEMWEQQKDTWIEQASRNYQTEALTAFMTDLRKEANIVIARPDLLN</sequence>
<keyword evidence="6 12" id="KW-0472">Membrane</keyword>
<dbReference type="InterPro" id="IPR046357">
    <property type="entry name" value="PPIase_dom_sf"/>
</dbReference>
<evidence type="ECO:0000256" key="1">
    <source>
        <dbReference type="ARBA" id="ARBA00004382"/>
    </source>
</evidence>
<dbReference type="InterPro" id="IPR000297">
    <property type="entry name" value="PPIase_PpiC"/>
</dbReference>
<dbReference type="KEGG" id="pprf:DPRO_1640"/>
<evidence type="ECO:0000256" key="3">
    <source>
        <dbReference type="ARBA" id="ARBA00022519"/>
    </source>
</evidence>
<dbReference type="EMBL" id="LT907975">
    <property type="protein sequence ID" value="SOB58539.1"/>
    <property type="molecule type" value="Genomic_DNA"/>
</dbReference>
<dbReference type="PROSITE" id="PS00018">
    <property type="entry name" value="EF_HAND_1"/>
    <property type="match status" value="1"/>
</dbReference>
<keyword evidence="11" id="KW-0697">Rotamase</keyword>
<evidence type="ECO:0000256" key="12">
    <source>
        <dbReference type="SAM" id="Phobius"/>
    </source>
</evidence>
<dbReference type="InterPro" id="IPR027304">
    <property type="entry name" value="Trigger_fact/SurA_dom_sf"/>
</dbReference>
<evidence type="ECO:0000256" key="9">
    <source>
        <dbReference type="ARBA" id="ARBA00040743"/>
    </source>
</evidence>
<keyword evidence="2" id="KW-1003">Cell membrane</keyword>
<organism evidence="14 15">
    <name type="scientific">Pseudodesulfovibrio profundus</name>
    <dbReference type="NCBI Taxonomy" id="57320"/>
    <lineage>
        <taxon>Bacteria</taxon>
        <taxon>Pseudomonadati</taxon>
        <taxon>Thermodesulfobacteriota</taxon>
        <taxon>Desulfovibrionia</taxon>
        <taxon>Desulfovibrionales</taxon>
        <taxon>Desulfovibrionaceae</taxon>
    </lineage>
</organism>
<dbReference type="SUPFAM" id="SSF109998">
    <property type="entry name" value="Triger factor/SurA peptide-binding domain-like"/>
    <property type="match status" value="1"/>
</dbReference>
<keyword evidence="11 14" id="KW-0413">Isomerase</keyword>
<protein>
    <recommendedName>
        <fullName evidence="9">Periplasmic chaperone PpiD</fullName>
    </recommendedName>
    <alternativeName>
        <fullName evidence="10">Periplasmic folding chaperone</fullName>
    </alternativeName>
</protein>
<gene>
    <name evidence="14" type="ORF">DPRO_1640</name>
</gene>
<dbReference type="InterPro" id="IPR018247">
    <property type="entry name" value="EF_Hand_1_Ca_BS"/>
</dbReference>
<dbReference type="Gene3D" id="3.10.50.40">
    <property type="match status" value="1"/>
</dbReference>
<dbReference type="PROSITE" id="PS50198">
    <property type="entry name" value="PPIC_PPIASE_2"/>
    <property type="match status" value="1"/>
</dbReference>
<keyword evidence="5 12" id="KW-1133">Transmembrane helix</keyword>
<dbReference type="Proteomes" id="UP000219215">
    <property type="component" value="Chromosome DPRO"/>
</dbReference>
<dbReference type="GO" id="GO:0005886">
    <property type="term" value="C:plasma membrane"/>
    <property type="evidence" value="ECO:0007669"/>
    <property type="project" value="UniProtKB-SubCell"/>
</dbReference>
<dbReference type="Gene3D" id="6.10.140.970">
    <property type="match status" value="1"/>
</dbReference>